<sequence length="303" mass="32501">MFSKPAPAKAPPHPAVQGWLKSELHTSRHPKPLKDLARLMEKALDRQSLKLDLSSADPMALHKVPPHLMQRLHDHVAHLVLPDSCPPDVVAHWAQEMPNVEITPTSIVPERSRLFQPQPPRRGSSKLREDPLRTGTASTESVKNLAMIAGGRGFGRPARAPMKVDAPTVPASESPLSSLPLPSALPGADKIREALDASRPMRAWLLNSAFQQGNGAKAALGHEAANAIAEALLVRPDHLPHHLEKAFAASQAVLAARSPGKDLHLSADQAHFLDIALSAIESRSAASTPSTRQESGPVPPSRS</sequence>
<protein>
    <submittedName>
        <fullName evidence="2">Uncharacterized protein</fullName>
    </submittedName>
</protein>
<dbReference type="EMBL" id="NIOF01000001">
    <property type="protein sequence ID" value="OWQ93382.1"/>
    <property type="molecule type" value="Genomic_DNA"/>
</dbReference>
<evidence type="ECO:0000313" key="3">
    <source>
        <dbReference type="Proteomes" id="UP000197468"/>
    </source>
</evidence>
<feature type="compositionally biased region" description="Low complexity" evidence="1">
    <location>
        <begin position="170"/>
        <end position="183"/>
    </location>
</feature>
<evidence type="ECO:0000256" key="1">
    <source>
        <dbReference type="SAM" id="MobiDB-lite"/>
    </source>
</evidence>
<dbReference type="AlphaFoldDB" id="A0A246JL92"/>
<feature type="region of interest" description="Disordered" evidence="1">
    <location>
        <begin position="164"/>
        <end position="183"/>
    </location>
</feature>
<gene>
    <name evidence="2" type="ORF">CDN99_02565</name>
</gene>
<feature type="region of interest" description="Disordered" evidence="1">
    <location>
        <begin position="283"/>
        <end position="303"/>
    </location>
</feature>
<evidence type="ECO:0000313" key="2">
    <source>
        <dbReference type="EMBL" id="OWQ93382.1"/>
    </source>
</evidence>
<accession>A0A246JL92</accession>
<feature type="region of interest" description="Disordered" evidence="1">
    <location>
        <begin position="104"/>
        <end position="138"/>
    </location>
</feature>
<name>A0A246JL92_9BURK</name>
<feature type="compositionally biased region" description="Polar residues" evidence="1">
    <location>
        <begin position="284"/>
        <end position="294"/>
    </location>
</feature>
<reference evidence="2 3" key="1">
    <citation type="journal article" date="2008" name="Int. J. Syst. Evol. Microbiol.">
        <title>Description of Roseateles aquatilis sp. nov. and Roseateles terrae sp. nov., in the class Betaproteobacteria, and emended description of the genus Roseateles.</title>
        <authorList>
            <person name="Gomila M."/>
            <person name="Bowien B."/>
            <person name="Falsen E."/>
            <person name="Moore E.R."/>
            <person name="Lalucat J."/>
        </authorList>
    </citation>
    <scope>NUCLEOTIDE SEQUENCE [LARGE SCALE GENOMIC DNA]</scope>
    <source>
        <strain evidence="2 3">CCUG 48205</strain>
    </source>
</reference>
<keyword evidence="3" id="KW-1185">Reference proteome</keyword>
<proteinExistence type="predicted"/>
<organism evidence="2 3">
    <name type="scientific">Roseateles aquatilis</name>
    <dbReference type="NCBI Taxonomy" id="431061"/>
    <lineage>
        <taxon>Bacteria</taxon>
        <taxon>Pseudomonadati</taxon>
        <taxon>Pseudomonadota</taxon>
        <taxon>Betaproteobacteria</taxon>
        <taxon>Burkholderiales</taxon>
        <taxon>Sphaerotilaceae</taxon>
        <taxon>Roseateles</taxon>
    </lineage>
</organism>
<comment type="caution">
    <text evidence="2">The sequence shown here is derived from an EMBL/GenBank/DDBJ whole genome shotgun (WGS) entry which is preliminary data.</text>
</comment>
<dbReference type="Proteomes" id="UP000197468">
    <property type="component" value="Unassembled WGS sequence"/>
</dbReference>